<dbReference type="Proteomes" id="UP001497457">
    <property type="component" value="Chromosome 35b"/>
</dbReference>
<sequence length="409" mass="45698">MNVFGANKLTHLESLKNLPMKTKKTVNNRSSCKKGKLFGGLLSKHASEMDPSYKLFLEHLSKDGNTYVLDVPNGDHGMPVSVRYEEDDTSYGNTMAKKGQSFPSGSLHKSWGVPNGKRPDVKAVNASGAVDRSLSTKRSSVKQKKTPAADESYELFLSLVKFKDGFMVIEPEPGVTVVYEREEEMPAGYDELRTGSSTNELEPLMSPLENMEEDNTMYGYEYGLTQGNKIAAELEMDGPSSHNIDGQDVICTDERGLVVYTEPLGSNACQDEQAAPLAISCSGSSTFDEKLNTVLSQPYDQKEYEELWRKATDRKPVSRQRHLRSASKRYITGAIGLSYLDHYPDLAVQINSASCDERLSLLRKFFFWLENLCHEGAYMPWISRALACNPISPDEYEPRPAPETREDEP</sequence>
<protein>
    <submittedName>
        <fullName evidence="2">Uncharacterized protein</fullName>
    </submittedName>
</protein>
<gene>
    <name evidence="2" type="ORF">URODEC1_LOCUS90422</name>
</gene>
<reference evidence="2 3" key="2">
    <citation type="submission" date="2024-10" db="EMBL/GenBank/DDBJ databases">
        <authorList>
            <person name="Ryan C."/>
        </authorList>
    </citation>
    <scope>NUCLEOTIDE SEQUENCE [LARGE SCALE GENOMIC DNA]</scope>
</reference>
<feature type="region of interest" description="Disordered" evidence="1">
    <location>
        <begin position="90"/>
        <end position="146"/>
    </location>
</feature>
<evidence type="ECO:0000313" key="2">
    <source>
        <dbReference type="EMBL" id="CAL5048390.1"/>
    </source>
</evidence>
<accession>A0ABC9DZU4</accession>
<dbReference type="EMBL" id="OZ075145">
    <property type="protein sequence ID" value="CAL5048390.1"/>
    <property type="molecule type" value="Genomic_DNA"/>
</dbReference>
<keyword evidence="3" id="KW-1185">Reference proteome</keyword>
<proteinExistence type="predicted"/>
<name>A0ABC9DZU4_9POAL</name>
<evidence type="ECO:0000256" key="1">
    <source>
        <dbReference type="SAM" id="MobiDB-lite"/>
    </source>
</evidence>
<dbReference type="PANTHER" id="PTHR34194">
    <property type="entry name" value="F14J8.16 PROTEIN"/>
    <property type="match status" value="1"/>
</dbReference>
<organism evidence="2 3">
    <name type="scientific">Urochloa decumbens</name>
    <dbReference type="NCBI Taxonomy" id="240449"/>
    <lineage>
        <taxon>Eukaryota</taxon>
        <taxon>Viridiplantae</taxon>
        <taxon>Streptophyta</taxon>
        <taxon>Embryophyta</taxon>
        <taxon>Tracheophyta</taxon>
        <taxon>Spermatophyta</taxon>
        <taxon>Magnoliopsida</taxon>
        <taxon>Liliopsida</taxon>
        <taxon>Poales</taxon>
        <taxon>Poaceae</taxon>
        <taxon>PACMAD clade</taxon>
        <taxon>Panicoideae</taxon>
        <taxon>Panicodae</taxon>
        <taxon>Paniceae</taxon>
        <taxon>Melinidinae</taxon>
        <taxon>Urochloa</taxon>
    </lineage>
</organism>
<dbReference type="PANTHER" id="PTHR34194:SF25">
    <property type="entry name" value="OS05G0423200 PROTEIN"/>
    <property type="match status" value="1"/>
</dbReference>
<dbReference type="AlphaFoldDB" id="A0ABC9DZU4"/>
<reference evidence="3" key="1">
    <citation type="submission" date="2024-06" db="EMBL/GenBank/DDBJ databases">
        <authorList>
            <person name="Ryan C."/>
        </authorList>
    </citation>
    <scope>NUCLEOTIDE SEQUENCE [LARGE SCALE GENOMIC DNA]</scope>
</reference>
<evidence type="ECO:0000313" key="3">
    <source>
        <dbReference type="Proteomes" id="UP001497457"/>
    </source>
</evidence>